<comment type="caution">
    <text evidence="1">The sequence shown here is derived from an EMBL/GenBank/DDBJ whole genome shotgun (WGS) entry which is preliminary data.</text>
</comment>
<reference evidence="1 2" key="1">
    <citation type="submission" date="2019-01" db="EMBL/GenBank/DDBJ databases">
        <title>Draft genome sequences of Candidatus Mycoplasma haemohominis SWG34-3 identified from a patient with pyrexia, anemia and liver dysfunction.</title>
        <authorList>
            <person name="Sekizuka T."/>
            <person name="Hattori N."/>
            <person name="Katano H."/>
            <person name="Takuma T."/>
            <person name="Ito T."/>
            <person name="Arai N."/>
            <person name="Yanai R."/>
            <person name="Ishii S."/>
            <person name="Miura Y."/>
            <person name="Tokunaga T."/>
            <person name="Watanabe H."/>
            <person name="Nomura N."/>
            <person name="Eguchi J."/>
            <person name="Arai T."/>
            <person name="Hasegawa H."/>
            <person name="Nakamaki T."/>
            <person name="Wakita T."/>
            <person name="Niki Y."/>
            <person name="Kuroda M."/>
        </authorList>
    </citation>
    <scope>NUCLEOTIDE SEQUENCE [LARGE SCALE GENOMIC DNA]</scope>
    <source>
        <strain evidence="1">SWG34-3</strain>
    </source>
</reference>
<name>A0A478FS49_9MOLU</name>
<gene>
    <name evidence="1" type="ORF">MHSWG343_10450</name>
</gene>
<evidence type="ECO:0000313" key="1">
    <source>
        <dbReference type="EMBL" id="GCE64037.1"/>
    </source>
</evidence>
<organism evidence="1 2">
    <name type="scientific">Candidatus Mycoplasma haematohominis</name>
    <dbReference type="NCBI Taxonomy" id="1494318"/>
    <lineage>
        <taxon>Bacteria</taxon>
        <taxon>Bacillati</taxon>
        <taxon>Mycoplasmatota</taxon>
        <taxon>Mollicutes</taxon>
        <taxon>Mycoplasmataceae</taxon>
        <taxon>Mycoplasma</taxon>
    </lineage>
</organism>
<evidence type="ECO:0000313" key="2">
    <source>
        <dbReference type="Proteomes" id="UP000324831"/>
    </source>
</evidence>
<protein>
    <submittedName>
        <fullName evidence="1">Uncharacterized protein</fullName>
    </submittedName>
</protein>
<sequence length="179" mass="20487">MNTLAKAGVGVATIAGTTTTVVVATKGVSNNNEENISLIERRRRKFEKDRRDKESKLSRDILDSLWYKWATKNSNVIYVGDEKEKLKKEVENSSVGFDDSKEAVDNFLKETDTTLTETKIDWEEKDGQVEYASKWCKLATKIKRDPKENHGETDANKPYGIFLSWCFEWTDLSEENYGS</sequence>
<proteinExistence type="predicted"/>
<dbReference type="AlphaFoldDB" id="A0A478FS49"/>
<dbReference type="EMBL" id="BIMN01000008">
    <property type="protein sequence ID" value="GCE64037.1"/>
    <property type="molecule type" value="Genomic_DNA"/>
</dbReference>
<accession>A0A478FS49</accession>
<dbReference type="Proteomes" id="UP000324831">
    <property type="component" value="Unassembled WGS sequence"/>
</dbReference>